<comment type="similarity">
    <text evidence="1">Belongs to the peptidase S33 family.</text>
</comment>
<organism evidence="7 8">
    <name type="scientific">Corynebacterium genitalium ATCC 33030</name>
    <dbReference type="NCBI Taxonomy" id="585529"/>
    <lineage>
        <taxon>Bacteria</taxon>
        <taxon>Bacillati</taxon>
        <taxon>Actinomycetota</taxon>
        <taxon>Actinomycetes</taxon>
        <taxon>Mycobacteriales</taxon>
        <taxon>Corynebacteriaceae</taxon>
        <taxon>Corynebacterium</taxon>
    </lineage>
</organism>
<reference evidence="7" key="1">
    <citation type="submission" date="2010-06" db="EMBL/GenBank/DDBJ databases">
        <authorList>
            <person name="Muzny D."/>
            <person name="Qin X."/>
            <person name="Buhay C."/>
            <person name="Dugan-Rocha S."/>
            <person name="Ding Y."/>
            <person name="Chen G."/>
            <person name="Hawes A."/>
            <person name="Holder M."/>
            <person name="Jhangiani S."/>
            <person name="Johnson A."/>
            <person name="Khan Z."/>
            <person name="Li Z."/>
            <person name="Liu W."/>
            <person name="Liu X."/>
            <person name="Perez L."/>
            <person name="Shen H."/>
            <person name="Wang Q."/>
            <person name="Watt J."/>
            <person name="Xi L."/>
            <person name="Xin Y."/>
            <person name="Zhou J."/>
            <person name="Deng J."/>
            <person name="Jiang H."/>
            <person name="Liu Y."/>
            <person name="Qu J."/>
            <person name="Song X.-Z."/>
            <person name="Zhang L."/>
            <person name="Villasana D."/>
            <person name="Johnson A."/>
            <person name="Liu J."/>
            <person name="Liyanage D."/>
            <person name="Lorensuhewa L."/>
            <person name="Robinson T."/>
            <person name="Song A."/>
            <person name="Song B.-B."/>
            <person name="Dinh H."/>
            <person name="Thornton R."/>
            <person name="Coyle M."/>
            <person name="Francisco L."/>
            <person name="Jackson L."/>
            <person name="Javaid M."/>
            <person name="Korchina V."/>
            <person name="Kovar C."/>
            <person name="Mata R."/>
            <person name="Mathew T."/>
            <person name="Ngo R."/>
            <person name="Nguyen L."/>
            <person name="Nguyen N."/>
            <person name="Okwuonu G."/>
            <person name="Ongeri F."/>
            <person name="Pham C."/>
            <person name="Simmons D."/>
            <person name="Wilczek-Boney K."/>
            <person name="Hale W."/>
            <person name="Jakkamsetti A."/>
            <person name="Pham P."/>
            <person name="Ruth R."/>
            <person name="San Lucas F."/>
            <person name="Warren J."/>
            <person name="Zhang J."/>
            <person name="Zhao Z."/>
            <person name="Zhou C."/>
            <person name="Zhu D."/>
            <person name="Lee S."/>
            <person name="Bess C."/>
            <person name="Blankenburg K."/>
            <person name="Forbes L."/>
            <person name="Fu Q."/>
            <person name="Gubbala S."/>
            <person name="Hirani K."/>
            <person name="Jayaseelan J.C."/>
            <person name="Lara F."/>
            <person name="Munidasa M."/>
            <person name="Palculict T."/>
            <person name="Patil S."/>
            <person name="Pu L.-L."/>
            <person name="Saada N."/>
            <person name="Tang L."/>
            <person name="Weissenberger G."/>
            <person name="Zhu Y."/>
            <person name="Hemphill L."/>
            <person name="Shang Y."/>
            <person name="Youmans B."/>
            <person name="Ayvaz T."/>
            <person name="Ross M."/>
            <person name="Santibanez J."/>
            <person name="Aqrawi P."/>
            <person name="Gross S."/>
            <person name="Joshi V."/>
            <person name="Fowler G."/>
            <person name="Nazareth L."/>
            <person name="Reid J."/>
            <person name="Worley K."/>
            <person name="Petrosino J."/>
            <person name="Highlander S."/>
            <person name="Gibbs R."/>
        </authorList>
    </citation>
    <scope>NUCLEOTIDE SEQUENCE [LARGE SCALE GENOMIC DNA]</scope>
    <source>
        <strain evidence="7">ATCC 33030</strain>
    </source>
</reference>
<protein>
    <submittedName>
        <fullName evidence="7">TAP-like protein</fullName>
    </submittedName>
</protein>
<dbReference type="InterPro" id="IPR000073">
    <property type="entry name" value="AB_hydrolase_1"/>
</dbReference>
<gene>
    <name evidence="7" type="ORF">HMPREF0291_11859</name>
</gene>
<dbReference type="InterPro" id="IPR013595">
    <property type="entry name" value="Pept_S33_TAP-like_C"/>
</dbReference>
<dbReference type="EMBL" id="ACLJ02000003">
    <property type="protein sequence ID" value="EFK54202.1"/>
    <property type="molecule type" value="Genomic_DNA"/>
</dbReference>
<feature type="domain" description="Peptidase S33 tripeptidyl aminopeptidase-like C-terminal" evidence="6">
    <location>
        <begin position="437"/>
        <end position="524"/>
    </location>
</feature>
<evidence type="ECO:0000256" key="4">
    <source>
        <dbReference type="SAM" id="SignalP"/>
    </source>
</evidence>
<dbReference type="Gene3D" id="3.40.50.1820">
    <property type="entry name" value="alpha/beta hydrolase"/>
    <property type="match status" value="1"/>
</dbReference>
<dbReference type="Pfam" id="PF08386">
    <property type="entry name" value="Abhydrolase_4"/>
    <property type="match status" value="1"/>
</dbReference>
<keyword evidence="8" id="KW-1185">Reference proteome</keyword>
<dbReference type="eggNOG" id="COG0596">
    <property type="taxonomic scope" value="Bacteria"/>
</dbReference>
<feature type="domain" description="AB hydrolase-1" evidence="5">
    <location>
        <begin position="104"/>
        <end position="255"/>
    </location>
</feature>
<evidence type="ECO:0000259" key="5">
    <source>
        <dbReference type="Pfam" id="PF00561"/>
    </source>
</evidence>
<dbReference type="InterPro" id="IPR029058">
    <property type="entry name" value="AB_hydrolase_fold"/>
</dbReference>
<dbReference type="PANTHER" id="PTHR43248">
    <property type="entry name" value="2-SUCCINYL-6-HYDROXY-2,4-CYCLOHEXADIENE-1-CARBOXYLATE SYNTHASE"/>
    <property type="match status" value="1"/>
</dbReference>
<dbReference type="AlphaFoldDB" id="D7WDH1"/>
<keyword evidence="2 4" id="KW-0732">Signal</keyword>
<evidence type="ECO:0000256" key="1">
    <source>
        <dbReference type="ARBA" id="ARBA00010088"/>
    </source>
</evidence>
<feature type="chain" id="PRO_5003108515" evidence="4">
    <location>
        <begin position="21"/>
        <end position="538"/>
    </location>
</feature>
<name>D7WDH1_9CORY</name>
<feature type="signal peptide" evidence="4">
    <location>
        <begin position="1"/>
        <end position="20"/>
    </location>
</feature>
<accession>D7WDH1</accession>
<evidence type="ECO:0000259" key="6">
    <source>
        <dbReference type="Pfam" id="PF08386"/>
    </source>
</evidence>
<dbReference type="SUPFAM" id="SSF53474">
    <property type="entry name" value="alpha/beta-Hydrolases"/>
    <property type="match status" value="1"/>
</dbReference>
<dbReference type="STRING" id="585529.HMPREF0291_11859"/>
<dbReference type="RefSeq" id="WP_005290606.1">
    <property type="nucleotide sequence ID" value="NZ_CP072935.1"/>
</dbReference>
<evidence type="ECO:0000313" key="8">
    <source>
        <dbReference type="Proteomes" id="UP000004208"/>
    </source>
</evidence>
<keyword evidence="3" id="KW-0378">Hydrolase</keyword>
<dbReference type="HOGENOM" id="CLU_013364_3_2_11"/>
<dbReference type="Pfam" id="PF00561">
    <property type="entry name" value="Abhydrolase_1"/>
    <property type="match status" value="1"/>
</dbReference>
<dbReference type="Proteomes" id="UP000004208">
    <property type="component" value="Unassembled WGS sequence"/>
</dbReference>
<comment type="caution">
    <text evidence="7">The sequence shown here is derived from an EMBL/GenBank/DDBJ whole genome shotgun (WGS) entry which is preliminary data.</text>
</comment>
<dbReference type="GO" id="GO:0016787">
    <property type="term" value="F:hydrolase activity"/>
    <property type="evidence" value="ECO:0007669"/>
    <property type="project" value="UniProtKB-KW"/>
</dbReference>
<sequence length="538" mass="57826">MFTVFSLKRAATVVATVATAATMAVIPAAGAQSAPKITWEDCPATVDVDGAQCGRIDVPMRYDQPDGRKISLGFLQIKAQQPAAKRGVLFGNSGGPGGDAYTYFGSKNVGYNWPQEIRNEWDLVAVQPRGLAHSTPLECQDPATGQDPLAVVRDTVDSVTNMGGYVRRSCQTGGPGYPESITTDNNARDWNMVRQALGYDRISIMGLSYGTFLGSVYATMYPANTDKVVLDSAMDPNMAWNDVMASQQGGYETVLHEYFTWLSMNDHKYKMGDTPLKAYQYWSRQIVAETGTNPTLVPPPARVGDLPPGLASSGQAGADLMTATGKARVEGENVVNMILNPGANQANSQLLLMTRLLIPQPSQWHLLATMTNGTADQVGEVPPPAVAEELKLSQMHTQQLLSVQTCNENITPPDYTLIPQALYTNYISGDIFTAINAMYKSGLMCNGAAPVVGRPHLDGSKLAVRPLQINATRDPQTVYAGRGTLHSTMGTQLVTVHGPGHGHVAFGNPVVDRLVVDYLRTGQATTLNAPGYFEAQGQ</sequence>
<dbReference type="InterPro" id="IPR051601">
    <property type="entry name" value="Serine_prot/Carboxylest_S33"/>
</dbReference>
<evidence type="ECO:0000256" key="3">
    <source>
        <dbReference type="ARBA" id="ARBA00022801"/>
    </source>
</evidence>
<dbReference type="PANTHER" id="PTHR43248:SF29">
    <property type="entry name" value="TRIPEPTIDYL AMINOPEPTIDASE"/>
    <property type="match status" value="1"/>
</dbReference>
<evidence type="ECO:0000313" key="7">
    <source>
        <dbReference type="EMBL" id="EFK54202.1"/>
    </source>
</evidence>
<proteinExistence type="inferred from homology"/>
<evidence type="ECO:0000256" key="2">
    <source>
        <dbReference type="ARBA" id="ARBA00022729"/>
    </source>
</evidence>